<dbReference type="EMBL" id="JABCSC020000001">
    <property type="protein sequence ID" value="NSL54230.1"/>
    <property type="molecule type" value="Genomic_DNA"/>
</dbReference>
<keyword evidence="3" id="KW-1185">Reference proteome</keyword>
<comment type="caution">
    <text evidence="2">The sequence shown here is derived from an EMBL/GenBank/DDBJ whole genome shotgun (WGS) entry which is preliminary data.</text>
</comment>
<organism evidence="2 3">
    <name type="scientific">Uliginosibacterium aquaticum</name>
    <dbReference type="NCBI Taxonomy" id="2731212"/>
    <lineage>
        <taxon>Bacteria</taxon>
        <taxon>Pseudomonadati</taxon>
        <taxon>Pseudomonadota</taxon>
        <taxon>Betaproteobacteria</taxon>
        <taxon>Rhodocyclales</taxon>
        <taxon>Zoogloeaceae</taxon>
        <taxon>Uliginosibacterium</taxon>
    </lineage>
</organism>
<evidence type="ECO:0000256" key="1">
    <source>
        <dbReference type="SAM" id="Phobius"/>
    </source>
</evidence>
<name>A0ABX2ICH3_9RHOO</name>
<dbReference type="Proteomes" id="UP000778523">
    <property type="component" value="Unassembled WGS sequence"/>
</dbReference>
<feature type="transmembrane region" description="Helical" evidence="1">
    <location>
        <begin position="6"/>
        <end position="23"/>
    </location>
</feature>
<protein>
    <recommendedName>
        <fullName evidence="4">DUF2726 domain-containing protein</fullName>
    </recommendedName>
</protein>
<reference evidence="2 3" key="1">
    <citation type="submission" date="2020-06" db="EMBL/GenBank/DDBJ databases">
        <title>Draft genome of Uliginosibacterium sp. IMCC34675.</title>
        <authorList>
            <person name="Song J."/>
        </authorList>
    </citation>
    <scope>NUCLEOTIDE SEQUENCE [LARGE SCALE GENOMIC DNA]</scope>
    <source>
        <strain evidence="2 3">IMCC34675</strain>
    </source>
</reference>
<keyword evidence="1" id="KW-0812">Transmembrane</keyword>
<accession>A0ABX2ICH3</accession>
<evidence type="ECO:0000313" key="3">
    <source>
        <dbReference type="Proteomes" id="UP000778523"/>
    </source>
</evidence>
<keyword evidence="1" id="KW-1133">Transmembrane helix</keyword>
<dbReference type="RefSeq" id="WP_170020759.1">
    <property type="nucleotide sequence ID" value="NZ_JABCSC020000001.1"/>
</dbReference>
<gene>
    <name evidence="2" type="ORF">HJ583_004260</name>
</gene>
<sequence length="194" mass="21831">MLVYGLILTVFFGVMAFFLYRAWRVWQQRFGQRDNDFDAYQLQQLVKEAEAGNPLPNHETFEIKPLPVTPAAAVVDTTPRTRRPLLDGPAQDAFLLLHADVAAGFPLLASVDIATLLDAHGTPPPRVSADFVICKKDFSPAVVIFIERSPGDPMIERAQTLLRSHRLRVLRWPASSLPSREEMRRQVFKPRAAA</sequence>
<keyword evidence="1" id="KW-0472">Membrane</keyword>
<evidence type="ECO:0000313" key="2">
    <source>
        <dbReference type="EMBL" id="NSL54230.1"/>
    </source>
</evidence>
<evidence type="ECO:0008006" key="4">
    <source>
        <dbReference type="Google" id="ProtNLM"/>
    </source>
</evidence>
<proteinExistence type="predicted"/>